<dbReference type="Proteomes" id="UP000509478">
    <property type="component" value="Chromosome"/>
</dbReference>
<proteinExistence type="predicted"/>
<keyword evidence="2" id="KW-1185">Reference proteome</keyword>
<organism evidence="1 2">
    <name type="scientific">Nitrosopumilus ureiphilus</name>
    <dbReference type="NCBI Taxonomy" id="1470067"/>
    <lineage>
        <taxon>Archaea</taxon>
        <taxon>Nitrososphaerota</taxon>
        <taxon>Nitrososphaeria</taxon>
        <taxon>Nitrosopumilales</taxon>
        <taxon>Nitrosopumilaceae</taxon>
        <taxon>Nitrosopumilus</taxon>
    </lineage>
</organism>
<evidence type="ECO:0000313" key="1">
    <source>
        <dbReference type="EMBL" id="QLH06154.1"/>
    </source>
</evidence>
<dbReference type="AlphaFoldDB" id="A0A7D5M3D0"/>
<sequence>MEYMGKSLWRGGCTMGKCALLENVISKKSADKKQHDVIKDLPIIEDCKIIDDESINNNDQTKRYTINGLKK</sequence>
<gene>
    <name evidence="1" type="ORF">C5F50_02970</name>
</gene>
<accession>A0A7D5M3D0</accession>
<dbReference type="EMBL" id="CP026995">
    <property type="protein sequence ID" value="QLH06154.1"/>
    <property type="molecule type" value="Genomic_DNA"/>
</dbReference>
<name>A0A7D5M3D0_9ARCH</name>
<protein>
    <submittedName>
        <fullName evidence="1">Uncharacterized protein</fullName>
    </submittedName>
</protein>
<dbReference type="KEGG" id="nue:C5F50_02970"/>
<reference evidence="1 2" key="1">
    <citation type="submission" date="2018-02" db="EMBL/GenBank/DDBJ databases">
        <title>Complete genome of Nitrosopumilus ureaphilus PS0.</title>
        <authorList>
            <person name="Qin W."/>
            <person name="Zheng Y."/>
            <person name="Stahl D.A."/>
        </authorList>
    </citation>
    <scope>NUCLEOTIDE SEQUENCE [LARGE SCALE GENOMIC DNA]</scope>
    <source>
        <strain evidence="1 2">PS0</strain>
    </source>
</reference>
<evidence type="ECO:0000313" key="2">
    <source>
        <dbReference type="Proteomes" id="UP000509478"/>
    </source>
</evidence>